<keyword evidence="10" id="KW-1185">Reference proteome</keyword>
<dbReference type="InterPro" id="IPR005467">
    <property type="entry name" value="His_kinase_dom"/>
</dbReference>
<sequence>MAIFPTLYRFAKRTWHYIVNVGVYEGMPFIESRRTKLLNLITIPCIPFMFYFGCLNVYQGRYLLSIVNFTTTSIGIAVFFLHQSRRYVTARFQMIILSILLYTFTGVYFHNGSEYFLLNILIVSILVYDHKWIVTGLSMLIITAFLFIIFMPQDKVWADPVPTQRVWVNVGMAISFIAVALAYFKYIQSDYQKEIEHQRQALANMNKDKEKLFSIVAHDIRSPLATLEVLLEMFQKGEYPEKEMVEAAAALHQKVSQLGGTLDNLLRWSTKSMKGIQTQPQDFLIDPLLNEVIGFFQMILQQKNIQLLIEHQEPVAVYADRDQVSVILRNVLSNAIKFSPAGSQVKVAFFQQDDLAIIEVMDHGQGMSSKQLKSLFTFNSTPSYGTHGERGSGLGLMLCIEFIKSNNGTIDIQSKVDQGTRIRIGLPKGNLMAKMNASPPALSN</sequence>
<keyword evidence="4" id="KW-0808">Transferase</keyword>
<dbReference type="GO" id="GO:0005886">
    <property type="term" value="C:plasma membrane"/>
    <property type="evidence" value="ECO:0007669"/>
    <property type="project" value="TreeGrafter"/>
</dbReference>
<comment type="catalytic activity">
    <reaction evidence="1">
        <text>ATP + protein L-histidine = ADP + protein N-phospho-L-histidine.</text>
        <dbReference type="EC" id="2.7.13.3"/>
    </reaction>
</comment>
<dbReference type="InterPro" id="IPR004358">
    <property type="entry name" value="Sig_transdc_His_kin-like_C"/>
</dbReference>
<dbReference type="EMBL" id="CP023777">
    <property type="protein sequence ID" value="ATL48009.1"/>
    <property type="molecule type" value="Genomic_DNA"/>
</dbReference>
<feature type="transmembrane region" description="Helical" evidence="7">
    <location>
        <begin position="132"/>
        <end position="150"/>
    </location>
</feature>
<evidence type="ECO:0000256" key="2">
    <source>
        <dbReference type="ARBA" id="ARBA00012438"/>
    </source>
</evidence>
<feature type="transmembrane region" description="Helical" evidence="7">
    <location>
        <begin position="64"/>
        <end position="82"/>
    </location>
</feature>
<evidence type="ECO:0000313" key="10">
    <source>
        <dbReference type="Proteomes" id="UP000220133"/>
    </source>
</evidence>
<keyword evidence="7" id="KW-0472">Membrane</keyword>
<dbReference type="PANTHER" id="PTHR45453">
    <property type="entry name" value="PHOSPHATE REGULON SENSOR PROTEIN PHOR"/>
    <property type="match status" value="1"/>
</dbReference>
<dbReference type="SMART" id="SM00388">
    <property type="entry name" value="HisKA"/>
    <property type="match status" value="1"/>
</dbReference>
<dbReference type="Proteomes" id="UP000220133">
    <property type="component" value="Chromosome"/>
</dbReference>
<evidence type="ECO:0000256" key="1">
    <source>
        <dbReference type="ARBA" id="ARBA00000085"/>
    </source>
</evidence>
<feature type="transmembrane region" description="Helical" evidence="7">
    <location>
        <begin position="166"/>
        <end position="184"/>
    </location>
</feature>
<dbReference type="InterPro" id="IPR050351">
    <property type="entry name" value="BphY/WalK/GraS-like"/>
</dbReference>
<evidence type="ECO:0000259" key="8">
    <source>
        <dbReference type="PROSITE" id="PS50109"/>
    </source>
</evidence>
<dbReference type="Gene3D" id="3.30.565.10">
    <property type="entry name" value="Histidine kinase-like ATPase, C-terminal domain"/>
    <property type="match status" value="1"/>
</dbReference>
<dbReference type="Gene3D" id="1.10.287.130">
    <property type="match status" value="1"/>
</dbReference>
<dbReference type="GO" id="GO:0000155">
    <property type="term" value="F:phosphorelay sensor kinase activity"/>
    <property type="evidence" value="ECO:0007669"/>
    <property type="project" value="InterPro"/>
</dbReference>
<dbReference type="SUPFAM" id="SSF55874">
    <property type="entry name" value="ATPase domain of HSP90 chaperone/DNA topoisomerase II/histidine kinase"/>
    <property type="match status" value="1"/>
</dbReference>
<proteinExistence type="predicted"/>
<evidence type="ECO:0000256" key="7">
    <source>
        <dbReference type="SAM" id="Phobius"/>
    </source>
</evidence>
<dbReference type="GO" id="GO:0016036">
    <property type="term" value="P:cellular response to phosphate starvation"/>
    <property type="evidence" value="ECO:0007669"/>
    <property type="project" value="TreeGrafter"/>
</dbReference>
<dbReference type="PANTHER" id="PTHR45453:SF1">
    <property type="entry name" value="PHOSPHATE REGULON SENSOR PROTEIN PHOR"/>
    <property type="match status" value="1"/>
</dbReference>
<dbReference type="InterPro" id="IPR036890">
    <property type="entry name" value="HATPase_C_sf"/>
</dbReference>
<evidence type="ECO:0000256" key="3">
    <source>
        <dbReference type="ARBA" id="ARBA00022553"/>
    </source>
</evidence>
<keyword evidence="3" id="KW-0597">Phosphoprotein</keyword>
<dbReference type="SUPFAM" id="SSF47384">
    <property type="entry name" value="Homodimeric domain of signal transducing histidine kinase"/>
    <property type="match status" value="1"/>
</dbReference>
<dbReference type="SMART" id="SM00387">
    <property type="entry name" value="HATPase_c"/>
    <property type="match status" value="1"/>
</dbReference>
<dbReference type="PROSITE" id="PS50109">
    <property type="entry name" value="HIS_KIN"/>
    <property type="match status" value="1"/>
</dbReference>
<gene>
    <name evidence="9" type="ORF">COR50_13000</name>
</gene>
<reference evidence="9 10" key="1">
    <citation type="submission" date="2017-10" db="EMBL/GenBank/DDBJ databases">
        <title>Paenichitinophaga pekingensis gen. nov., sp. nov., isolated from activated sludge.</title>
        <authorList>
            <person name="Jin D."/>
            <person name="Kong X."/>
            <person name="Deng Y."/>
            <person name="Bai Z."/>
        </authorList>
    </citation>
    <scope>NUCLEOTIDE SEQUENCE [LARGE SCALE GENOMIC DNA]</scope>
    <source>
        <strain evidence="9 10">13</strain>
    </source>
</reference>
<accession>A0A291QVF3</accession>
<keyword evidence="5 9" id="KW-0418">Kinase</keyword>
<evidence type="ECO:0000256" key="4">
    <source>
        <dbReference type="ARBA" id="ARBA00022679"/>
    </source>
</evidence>
<feature type="domain" description="Histidine kinase" evidence="8">
    <location>
        <begin position="215"/>
        <end position="430"/>
    </location>
</feature>
<keyword evidence="7" id="KW-1133">Transmembrane helix</keyword>
<organism evidence="9 10">
    <name type="scientific">Chitinophaga caeni</name>
    <dbReference type="NCBI Taxonomy" id="2029983"/>
    <lineage>
        <taxon>Bacteria</taxon>
        <taxon>Pseudomonadati</taxon>
        <taxon>Bacteroidota</taxon>
        <taxon>Chitinophagia</taxon>
        <taxon>Chitinophagales</taxon>
        <taxon>Chitinophagaceae</taxon>
        <taxon>Chitinophaga</taxon>
    </lineage>
</organism>
<dbReference type="PRINTS" id="PR00344">
    <property type="entry name" value="BCTRLSENSOR"/>
</dbReference>
<evidence type="ECO:0000313" key="9">
    <source>
        <dbReference type="EMBL" id="ATL48009.1"/>
    </source>
</evidence>
<keyword evidence="7" id="KW-0812">Transmembrane</keyword>
<dbReference type="CDD" id="cd00082">
    <property type="entry name" value="HisKA"/>
    <property type="match status" value="1"/>
</dbReference>
<dbReference type="OrthoDB" id="9810447at2"/>
<keyword evidence="6" id="KW-0902">Two-component regulatory system</keyword>
<protein>
    <recommendedName>
        <fullName evidence="2">histidine kinase</fullName>
        <ecNumber evidence="2">2.7.13.3</ecNumber>
    </recommendedName>
</protein>
<feature type="transmembrane region" description="Helical" evidence="7">
    <location>
        <begin position="37"/>
        <end position="58"/>
    </location>
</feature>
<dbReference type="RefSeq" id="WP_098194386.1">
    <property type="nucleotide sequence ID" value="NZ_CP023777.1"/>
</dbReference>
<dbReference type="AlphaFoldDB" id="A0A291QVF3"/>
<dbReference type="InterPro" id="IPR036097">
    <property type="entry name" value="HisK_dim/P_sf"/>
</dbReference>
<dbReference type="Pfam" id="PF02518">
    <property type="entry name" value="HATPase_c"/>
    <property type="match status" value="1"/>
</dbReference>
<dbReference type="EC" id="2.7.13.3" evidence="2"/>
<name>A0A291QVF3_9BACT</name>
<dbReference type="InterPro" id="IPR003594">
    <property type="entry name" value="HATPase_dom"/>
</dbReference>
<dbReference type="InterPro" id="IPR003661">
    <property type="entry name" value="HisK_dim/P_dom"/>
</dbReference>
<feature type="transmembrane region" description="Helical" evidence="7">
    <location>
        <begin position="94"/>
        <end position="112"/>
    </location>
</feature>
<evidence type="ECO:0000256" key="6">
    <source>
        <dbReference type="ARBA" id="ARBA00023012"/>
    </source>
</evidence>
<dbReference type="GO" id="GO:0004721">
    <property type="term" value="F:phosphoprotein phosphatase activity"/>
    <property type="evidence" value="ECO:0007669"/>
    <property type="project" value="TreeGrafter"/>
</dbReference>
<dbReference type="KEGG" id="cbae:COR50_13000"/>
<evidence type="ECO:0000256" key="5">
    <source>
        <dbReference type="ARBA" id="ARBA00022777"/>
    </source>
</evidence>